<accession>A0A3G5ADB3</accession>
<gene>
    <name evidence="1" type="ORF">Hyperionvirus20_39</name>
</gene>
<name>A0A3G5ADB3_9VIRU</name>
<organism evidence="1">
    <name type="scientific">Hyperionvirus sp</name>
    <dbReference type="NCBI Taxonomy" id="2487770"/>
    <lineage>
        <taxon>Viruses</taxon>
        <taxon>Varidnaviria</taxon>
        <taxon>Bamfordvirae</taxon>
        <taxon>Nucleocytoviricota</taxon>
        <taxon>Megaviricetes</taxon>
        <taxon>Imitervirales</taxon>
        <taxon>Mimiviridae</taxon>
        <taxon>Klosneuvirinae</taxon>
    </lineage>
</organism>
<evidence type="ECO:0000313" key="1">
    <source>
        <dbReference type="EMBL" id="AYV84261.1"/>
    </source>
</evidence>
<proteinExistence type="predicted"/>
<reference evidence="1" key="1">
    <citation type="submission" date="2018-10" db="EMBL/GenBank/DDBJ databases">
        <title>Hidden diversity of soil giant viruses.</title>
        <authorList>
            <person name="Schulz F."/>
            <person name="Alteio L."/>
            <person name="Goudeau D."/>
            <person name="Ryan E.M."/>
            <person name="Malmstrom R.R."/>
            <person name="Blanchard J."/>
            <person name="Woyke T."/>
        </authorList>
    </citation>
    <scope>NUCLEOTIDE SEQUENCE</scope>
    <source>
        <strain evidence="1">HYV1</strain>
    </source>
</reference>
<dbReference type="EMBL" id="MK072402">
    <property type="protein sequence ID" value="AYV84261.1"/>
    <property type="molecule type" value="Genomic_DNA"/>
</dbReference>
<protein>
    <submittedName>
        <fullName evidence="1">Uncharacterized protein</fullName>
    </submittedName>
</protein>
<sequence length="53" mass="6206">MVDEWWRISISALNVKQIFAVDDSGETEIIPREIHAFVKSIFLSRHVIARQPR</sequence>